<evidence type="ECO:0000313" key="1">
    <source>
        <dbReference type="EMBL" id="GJS61464.1"/>
    </source>
</evidence>
<comment type="caution">
    <text evidence="1">The sequence shown here is derived from an EMBL/GenBank/DDBJ whole genome shotgun (WGS) entry which is preliminary data.</text>
</comment>
<sequence length="530" mass="60208">MILNSVKNGPLIWPTIKENGETRKRSIKNSQLQKSSKLTVILKLPTLFFKDYLQMCMLLAIIINLPKRYGIEFAQLINDMHIINMTMRPVQVNTKFLNSLPPEWSKFMMDVKLARDLHTNYDQLYSYLQQHEAHANETRLLSERYQDPVALVANYNQTLSHLNNYNSQYTSPQYPQQTSSTLQQVHSYQQYTPINKGHATSSGANNAGRHAKVVKCYNCQSGGYMAKKCTQPKRPRNAAWFKEKAMLAEAHESGQILDEEQLAFLVDPGITDCYDVQPTIIHNVAFQTDDLDAYDSDCDDISSAKAILMANLSNYDSGILSEIYYSDYQYAVSIKEDTAYPCLHSPKTTKERRSIRRIEDIVCEYSGRYQTWSLLQETPIRHTAHPTFYPIQRIDQLINTAYPLPLDTVYRSSGTETEPKFYHESYDGEDEMLDEGDNWGIDPNEFLSNVNTSFKNHKKVDGRTKKVLFHAWMNGNWNKRRIDDSILRIRGCGVGGGGGGACAGAGTGIFRATSPSDSRSSLSVLHGHQS</sequence>
<organism evidence="1 2">
    <name type="scientific">Tanacetum coccineum</name>
    <dbReference type="NCBI Taxonomy" id="301880"/>
    <lineage>
        <taxon>Eukaryota</taxon>
        <taxon>Viridiplantae</taxon>
        <taxon>Streptophyta</taxon>
        <taxon>Embryophyta</taxon>
        <taxon>Tracheophyta</taxon>
        <taxon>Spermatophyta</taxon>
        <taxon>Magnoliopsida</taxon>
        <taxon>eudicotyledons</taxon>
        <taxon>Gunneridae</taxon>
        <taxon>Pentapetalae</taxon>
        <taxon>asterids</taxon>
        <taxon>campanulids</taxon>
        <taxon>Asterales</taxon>
        <taxon>Asteraceae</taxon>
        <taxon>Asteroideae</taxon>
        <taxon>Anthemideae</taxon>
        <taxon>Anthemidinae</taxon>
        <taxon>Tanacetum</taxon>
    </lineage>
</organism>
<gene>
    <name evidence="1" type="ORF">Tco_0656248</name>
</gene>
<protein>
    <recommendedName>
        <fullName evidence="3">CCHC-type domain-containing protein</fullName>
    </recommendedName>
</protein>
<dbReference type="EMBL" id="BQNB010009291">
    <property type="protein sequence ID" value="GJS61464.1"/>
    <property type="molecule type" value="Genomic_DNA"/>
</dbReference>
<proteinExistence type="predicted"/>
<evidence type="ECO:0008006" key="3">
    <source>
        <dbReference type="Google" id="ProtNLM"/>
    </source>
</evidence>
<accession>A0ABQ4X883</accession>
<keyword evidence="2" id="KW-1185">Reference proteome</keyword>
<name>A0ABQ4X883_9ASTR</name>
<evidence type="ECO:0000313" key="2">
    <source>
        <dbReference type="Proteomes" id="UP001151760"/>
    </source>
</evidence>
<dbReference type="Proteomes" id="UP001151760">
    <property type="component" value="Unassembled WGS sequence"/>
</dbReference>
<reference evidence="1" key="1">
    <citation type="journal article" date="2022" name="Int. J. Mol. Sci.">
        <title>Draft Genome of Tanacetum Coccineum: Genomic Comparison of Closely Related Tanacetum-Family Plants.</title>
        <authorList>
            <person name="Yamashiro T."/>
            <person name="Shiraishi A."/>
            <person name="Nakayama K."/>
            <person name="Satake H."/>
        </authorList>
    </citation>
    <scope>NUCLEOTIDE SEQUENCE</scope>
</reference>
<reference evidence="1" key="2">
    <citation type="submission" date="2022-01" db="EMBL/GenBank/DDBJ databases">
        <authorList>
            <person name="Yamashiro T."/>
            <person name="Shiraishi A."/>
            <person name="Satake H."/>
            <person name="Nakayama K."/>
        </authorList>
    </citation>
    <scope>NUCLEOTIDE SEQUENCE</scope>
</reference>